<dbReference type="PANTHER" id="PTHR30482:SF10">
    <property type="entry name" value="HIGH-AFFINITY BRANCHED-CHAIN AMINO ACID TRANSPORT PROTEIN BRAE"/>
    <property type="match status" value="1"/>
</dbReference>
<evidence type="ECO:0000256" key="1">
    <source>
        <dbReference type="ARBA" id="ARBA00004651"/>
    </source>
</evidence>
<organism evidence="8 9">
    <name type="scientific">Egibacter rhizosphaerae</name>
    <dbReference type="NCBI Taxonomy" id="1670831"/>
    <lineage>
        <taxon>Bacteria</taxon>
        <taxon>Bacillati</taxon>
        <taxon>Actinomycetota</taxon>
        <taxon>Nitriliruptoria</taxon>
        <taxon>Egibacterales</taxon>
        <taxon>Egibacteraceae</taxon>
        <taxon>Egibacter</taxon>
    </lineage>
</organism>
<evidence type="ECO:0000256" key="2">
    <source>
        <dbReference type="ARBA" id="ARBA00022475"/>
    </source>
</evidence>
<keyword evidence="3 7" id="KW-0812">Transmembrane</keyword>
<dbReference type="KEGG" id="erz:ER308_15635"/>
<dbReference type="PANTHER" id="PTHR30482">
    <property type="entry name" value="HIGH-AFFINITY BRANCHED-CHAIN AMINO ACID TRANSPORT SYSTEM PERMEASE"/>
    <property type="match status" value="1"/>
</dbReference>
<evidence type="ECO:0000256" key="6">
    <source>
        <dbReference type="SAM" id="MobiDB-lite"/>
    </source>
</evidence>
<evidence type="ECO:0000313" key="8">
    <source>
        <dbReference type="EMBL" id="QBI20861.1"/>
    </source>
</evidence>
<dbReference type="OrthoDB" id="9814461at2"/>
<comment type="subcellular location">
    <subcellularLocation>
        <location evidence="1">Cell membrane</location>
        <topology evidence="1">Multi-pass membrane protein</topology>
    </subcellularLocation>
</comment>
<dbReference type="GO" id="GO:0005886">
    <property type="term" value="C:plasma membrane"/>
    <property type="evidence" value="ECO:0007669"/>
    <property type="project" value="UniProtKB-SubCell"/>
</dbReference>
<dbReference type="Pfam" id="PF02653">
    <property type="entry name" value="BPD_transp_2"/>
    <property type="match status" value="1"/>
</dbReference>
<feature type="region of interest" description="Disordered" evidence="6">
    <location>
        <begin position="1"/>
        <end position="25"/>
    </location>
</feature>
<feature type="transmembrane region" description="Helical" evidence="7">
    <location>
        <begin position="179"/>
        <end position="198"/>
    </location>
</feature>
<gene>
    <name evidence="8" type="ORF">ER308_15635</name>
</gene>
<dbReference type="GO" id="GO:0015658">
    <property type="term" value="F:branched-chain amino acid transmembrane transporter activity"/>
    <property type="evidence" value="ECO:0007669"/>
    <property type="project" value="InterPro"/>
</dbReference>
<dbReference type="Proteomes" id="UP000291469">
    <property type="component" value="Chromosome"/>
</dbReference>
<feature type="transmembrane region" description="Helical" evidence="7">
    <location>
        <begin position="30"/>
        <end position="48"/>
    </location>
</feature>
<accession>A0A411YI90</accession>
<feature type="transmembrane region" description="Helical" evidence="7">
    <location>
        <begin position="256"/>
        <end position="276"/>
    </location>
</feature>
<evidence type="ECO:0000256" key="7">
    <source>
        <dbReference type="SAM" id="Phobius"/>
    </source>
</evidence>
<name>A0A411YI90_9ACTN</name>
<evidence type="ECO:0000256" key="5">
    <source>
        <dbReference type="ARBA" id="ARBA00023136"/>
    </source>
</evidence>
<feature type="transmembrane region" description="Helical" evidence="7">
    <location>
        <begin position="81"/>
        <end position="100"/>
    </location>
</feature>
<feature type="transmembrane region" description="Helical" evidence="7">
    <location>
        <begin position="54"/>
        <end position="74"/>
    </location>
</feature>
<evidence type="ECO:0000256" key="3">
    <source>
        <dbReference type="ARBA" id="ARBA00022692"/>
    </source>
</evidence>
<reference evidence="8 9" key="1">
    <citation type="submission" date="2019-01" db="EMBL/GenBank/DDBJ databases">
        <title>Egibacter rhizosphaerae EGI 80759T.</title>
        <authorList>
            <person name="Chen D.-D."/>
            <person name="Tian Y."/>
            <person name="Jiao J.-Y."/>
            <person name="Zhang X.-T."/>
            <person name="Zhang Y.-G."/>
            <person name="Zhang Y."/>
            <person name="Xiao M."/>
            <person name="Shu W.-S."/>
            <person name="Li W.-J."/>
        </authorList>
    </citation>
    <scope>NUCLEOTIDE SEQUENCE [LARGE SCALE GENOMIC DNA]</scope>
    <source>
        <strain evidence="8 9">EGI 80759</strain>
    </source>
</reference>
<dbReference type="InterPro" id="IPR043428">
    <property type="entry name" value="LivM-like"/>
</dbReference>
<dbReference type="InterPro" id="IPR001851">
    <property type="entry name" value="ABC_transp_permease"/>
</dbReference>
<keyword evidence="4 7" id="KW-1133">Transmembrane helix</keyword>
<feature type="transmembrane region" description="Helical" evidence="7">
    <location>
        <begin position="137"/>
        <end position="155"/>
    </location>
</feature>
<keyword evidence="2" id="KW-1003">Cell membrane</keyword>
<keyword evidence="9" id="KW-1185">Reference proteome</keyword>
<keyword evidence="5 7" id="KW-0472">Membrane</keyword>
<feature type="transmembrane region" description="Helical" evidence="7">
    <location>
        <begin position="317"/>
        <end position="338"/>
    </location>
</feature>
<feature type="transmembrane region" description="Helical" evidence="7">
    <location>
        <begin position="283"/>
        <end position="305"/>
    </location>
</feature>
<evidence type="ECO:0000313" key="9">
    <source>
        <dbReference type="Proteomes" id="UP000291469"/>
    </source>
</evidence>
<proteinExistence type="predicted"/>
<sequence>MQLPTMHKGADTAGEQPETGQPRRSLRTGAMAALTAGALLAVIAFGLWSPRQGWISLAATIFMYMAMVQAWNVLSGYAKYLNLGTAAFFGVGVYTSTILAETVPLHHVATPLIGGLVAAAAATVIGFAALSLRGASFVIFTLALSFFVQTLARNVEFTRGGLGMFAPVLPFDGVTTARAWYFIFFGVALVVTVAVFALERTRFGDALRAIGEDEDGAVVLGVRATRIKLAAFAAGAFIAAVIGGLHAYRVGYIEPVGAFELIISVNVVVMGVIGGLGRWQGPLIGAPLVLILAEIMRAGVLRLQLLGTNLPVESYKLMLGVLVVLIALYARDGIAGLFSERRQSRLGV</sequence>
<dbReference type="AlphaFoldDB" id="A0A411YI90"/>
<dbReference type="EMBL" id="CP036402">
    <property type="protein sequence ID" value="QBI20861.1"/>
    <property type="molecule type" value="Genomic_DNA"/>
</dbReference>
<protein>
    <submittedName>
        <fullName evidence="8">Branched-chain amino acid ABC transporter permease</fullName>
    </submittedName>
</protein>
<dbReference type="RefSeq" id="WP_131155854.1">
    <property type="nucleotide sequence ID" value="NZ_CP036402.1"/>
</dbReference>
<feature type="transmembrane region" description="Helical" evidence="7">
    <location>
        <begin position="112"/>
        <end position="130"/>
    </location>
</feature>
<feature type="transmembrane region" description="Helical" evidence="7">
    <location>
        <begin position="229"/>
        <end position="250"/>
    </location>
</feature>
<dbReference type="CDD" id="cd06581">
    <property type="entry name" value="TM_PBP1_LivM_like"/>
    <property type="match status" value="1"/>
</dbReference>
<evidence type="ECO:0000256" key="4">
    <source>
        <dbReference type="ARBA" id="ARBA00022989"/>
    </source>
</evidence>